<organism evidence="7 8">
    <name type="scientific">Enorma massiliensis</name>
    <dbReference type="NCBI Taxonomy" id="1472761"/>
    <lineage>
        <taxon>Bacteria</taxon>
        <taxon>Bacillati</taxon>
        <taxon>Actinomycetota</taxon>
        <taxon>Coriobacteriia</taxon>
        <taxon>Coriobacteriales</taxon>
        <taxon>Coriobacteriaceae</taxon>
        <taxon>Enorma</taxon>
    </lineage>
</organism>
<evidence type="ECO:0000256" key="2">
    <source>
        <dbReference type="ARBA" id="ARBA00023315"/>
    </source>
</evidence>
<dbReference type="Pfam" id="PF00698">
    <property type="entry name" value="Acyl_transf_1"/>
    <property type="match status" value="1"/>
</dbReference>
<dbReference type="InterPro" id="IPR016035">
    <property type="entry name" value="Acyl_Trfase/lysoPLipase"/>
</dbReference>
<dbReference type="PIRSF" id="PIRSF000446">
    <property type="entry name" value="Mct"/>
    <property type="match status" value="1"/>
</dbReference>
<dbReference type="SUPFAM" id="SSF55048">
    <property type="entry name" value="Probable ACP-binding domain of malonyl-CoA ACP transacylase"/>
    <property type="match status" value="1"/>
</dbReference>
<dbReference type="GO" id="GO:0004314">
    <property type="term" value="F:[acyl-carrier-protein] S-malonyltransferase activity"/>
    <property type="evidence" value="ECO:0007669"/>
    <property type="project" value="UniProtKB-EC"/>
</dbReference>
<name>A0A1Y3TZM7_9ACTN</name>
<dbReference type="EMBL" id="NFHO01000014">
    <property type="protein sequence ID" value="OUN41405.1"/>
    <property type="molecule type" value="Genomic_DNA"/>
</dbReference>
<evidence type="ECO:0000313" key="8">
    <source>
        <dbReference type="Proteomes" id="UP000196560"/>
    </source>
</evidence>
<dbReference type="InterPro" id="IPR001227">
    <property type="entry name" value="Ac_transferase_dom_sf"/>
</dbReference>
<keyword evidence="2 4" id="KW-0012">Acyltransferase</keyword>
<evidence type="ECO:0000256" key="4">
    <source>
        <dbReference type="PIRNR" id="PIRNR000446"/>
    </source>
</evidence>
<comment type="similarity">
    <text evidence="4">Belongs to the fabD family.</text>
</comment>
<evidence type="ECO:0000256" key="5">
    <source>
        <dbReference type="PIRSR" id="PIRSR000446-1"/>
    </source>
</evidence>
<dbReference type="InterPro" id="IPR016036">
    <property type="entry name" value="Malonyl_transacylase_ACP-bd"/>
</dbReference>
<protein>
    <recommendedName>
        <fullName evidence="4">Malonyl CoA-acyl carrier protein transacylase</fullName>
        <ecNumber evidence="4">2.3.1.39</ecNumber>
    </recommendedName>
</protein>
<reference evidence="8" key="1">
    <citation type="submission" date="2017-04" db="EMBL/GenBank/DDBJ databases">
        <title>Function of individual gut microbiota members based on whole genome sequencing of pure cultures obtained from chicken caecum.</title>
        <authorList>
            <person name="Medvecky M."/>
            <person name="Cejkova D."/>
            <person name="Polansky O."/>
            <person name="Karasova D."/>
            <person name="Kubasova T."/>
            <person name="Cizek A."/>
            <person name="Rychlik I."/>
        </authorList>
    </citation>
    <scope>NUCLEOTIDE SEQUENCE [LARGE SCALE GENOMIC DNA]</scope>
    <source>
        <strain evidence="8">An70</strain>
    </source>
</reference>
<dbReference type="InterPro" id="IPR050858">
    <property type="entry name" value="Mal-CoA-ACP_Trans/PKS_FabD"/>
</dbReference>
<dbReference type="SUPFAM" id="SSF52151">
    <property type="entry name" value="FabD/lysophospholipase-like"/>
    <property type="match status" value="1"/>
</dbReference>
<comment type="catalytic activity">
    <reaction evidence="3 4">
        <text>holo-[ACP] + malonyl-CoA = malonyl-[ACP] + CoA</text>
        <dbReference type="Rhea" id="RHEA:41792"/>
        <dbReference type="Rhea" id="RHEA-COMP:9623"/>
        <dbReference type="Rhea" id="RHEA-COMP:9685"/>
        <dbReference type="ChEBI" id="CHEBI:57287"/>
        <dbReference type="ChEBI" id="CHEBI:57384"/>
        <dbReference type="ChEBI" id="CHEBI:64479"/>
        <dbReference type="ChEBI" id="CHEBI:78449"/>
        <dbReference type="EC" id="2.3.1.39"/>
    </reaction>
</comment>
<comment type="caution">
    <text evidence="7">The sequence shown here is derived from an EMBL/GenBank/DDBJ whole genome shotgun (WGS) entry which is preliminary data.</text>
</comment>
<dbReference type="RefSeq" id="WP_087187009.1">
    <property type="nucleotide sequence ID" value="NZ_NFHO01000014.1"/>
</dbReference>
<keyword evidence="1 4" id="KW-0808">Transferase</keyword>
<dbReference type="InterPro" id="IPR024925">
    <property type="entry name" value="Malonyl_CoA-ACP_transAc"/>
</dbReference>
<feature type="active site" evidence="5">
    <location>
        <position position="90"/>
    </location>
</feature>
<dbReference type="PANTHER" id="PTHR42681:SF1">
    <property type="entry name" value="MALONYL-COA-ACYL CARRIER PROTEIN TRANSACYLASE, MITOCHONDRIAL"/>
    <property type="match status" value="1"/>
</dbReference>
<dbReference type="Proteomes" id="UP000196560">
    <property type="component" value="Unassembled WGS sequence"/>
</dbReference>
<dbReference type="Gene3D" id="3.40.366.10">
    <property type="entry name" value="Malonyl-Coenzyme A Acyl Carrier Protein, domain 2"/>
    <property type="match status" value="1"/>
</dbReference>
<evidence type="ECO:0000256" key="1">
    <source>
        <dbReference type="ARBA" id="ARBA00022679"/>
    </source>
</evidence>
<dbReference type="EC" id="2.3.1.39" evidence="4"/>
<dbReference type="GO" id="GO:0006633">
    <property type="term" value="P:fatty acid biosynthetic process"/>
    <property type="evidence" value="ECO:0007669"/>
    <property type="project" value="TreeGrafter"/>
</dbReference>
<feature type="domain" description="Malonyl-CoA:ACP transacylase (MAT)" evidence="6">
    <location>
        <begin position="7"/>
        <end position="318"/>
    </location>
</feature>
<dbReference type="STRING" id="1118060.GCA_000311845_01362"/>
<dbReference type="SMART" id="SM00827">
    <property type="entry name" value="PKS_AT"/>
    <property type="match status" value="1"/>
</dbReference>
<dbReference type="eggNOG" id="COG0331">
    <property type="taxonomic scope" value="Bacteria"/>
</dbReference>
<sequence length="319" mass="32991">MGQVAFLFAGQGAQHPGMCMELAEREPAARAVFETADAARPGTSAQCFEGTQEELNDTANTQPCVFAADLACARALEAHGVAPAAVAGFSLGEVAALTFAGSYTDAEGFALVCHRAELMAAAAEAHPGAMRAILKLDAETVEGLAQQAGEAWPVNYNSPQQTVVAGAPAALEKLDALVRDAKGRSMPVAVSGAFHSPYMAEASENLAAYLAEGHAPAAPQVPVIANRTAEAYPAGNTAEDATARAALLAEQVSHPVQWVRTLHELESRGIDTFIEVGPGKTLTGLVKRTLKGATALTCETPEQLDAVLEALGMTDAKEA</sequence>
<keyword evidence="8" id="KW-1185">Reference proteome</keyword>
<proteinExistence type="inferred from homology"/>
<dbReference type="InterPro" id="IPR014043">
    <property type="entry name" value="Acyl_transferase_dom"/>
</dbReference>
<evidence type="ECO:0000256" key="3">
    <source>
        <dbReference type="ARBA" id="ARBA00048462"/>
    </source>
</evidence>
<dbReference type="Gene3D" id="3.30.70.250">
    <property type="entry name" value="Malonyl-CoA ACP transacylase, ACP-binding"/>
    <property type="match status" value="1"/>
</dbReference>
<feature type="active site" evidence="5">
    <location>
        <position position="195"/>
    </location>
</feature>
<accession>A0A1Y3TZM7</accession>
<dbReference type="GO" id="GO:0005829">
    <property type="term" value="C:cytosol"/>
    <property type="evidence" value="ECO:0007669"/>
    <property type="project" value="TreeGrafter"/>
</dbReference>
<gene>
    <name evidence="7" type="ORF">B5G21_09740</name>
</gene>
<evidence type="ECO:0000313" key="7">
    <source>
        <dbReference type="EMBL" id="OUN41405.1"/>
    </source>
</evidence>
<dbReference type="PANTHER" id="PTHR42681">
    <property type="entry name" value="MALONYL-COA-ACYL CARRIER PROTEIN TRANSACYLASE, MITOCHONDRIAL"/>
    <property type="match status" value="1"/>
</dbReference>
<evidence type="ECO:0000259" key="6">
    <source>
        <dbReference type="SMART" id="SM00827"/>
    </source>
</evidence>
<dbReference type="AlphaFoldDB" id="A0A1Y3TZM7"/>